<proteinExistence type="predicted"/>
<gene>
    <name evidence="3" type="ORF">QPX54_08235</name>
</gene>
<dbReference type="Proteomes" id="UP001226160">
    <property type="component" value="Unassembled WGS sequence"/>
</dbReference>
<name>A0AAP4BU66_9CORY</name>
<evidence type="ECO:0000259" key="2">
    <source>
        <dbReference type="PROSITE" id="PS51384"/>
    </source>
</evidence>
<dbReference type="SUPFAM" id="SSF63380">
    <property type="entry name" value="Riboflavin synthase domain-like"/>
    <property type="match status" value="1"/>
</dbReference>
<dbReference type="Pfam" id="PF08021">
    <property type="entry name" value="FAD_binding_9"/>
    <property type="match status" value="1"/>
</dbReference>
<dbReference type="CDD" id="cd06193">
    <property type="entry name" value="siderophore_interacting"/>
    <property type="match status" value="1"/>
</dbReference>
<sequence>MNSSEMNTTAEEKLENTKRLENTEQPVTTEKPEKSEKPKKKRQVREATVTGRTQLSRTMVRLSFSCPSLAGGEFPFTDHYVKLLFAPAGADYSWPFDVEEIKKTQPREHQPVRRTYTFRRIDPATGDFEIDFVVHGEQGVAGVWAQNAKIGERIGFLGPGGKWHPSDSYEHFVLAGDEAAAPAIAAALENLPDNTTADVYLEIPDAECTMPMPEPAGANLHWVLRDGRMPGTALVSAIREAGYPAKRTSWFIHGVAEMIKDVRKFLYVDGDIAKEDTSISGYWRLRMTEDEWQASKMEFNQSVEDEERALRSQRSA</sequence>
<dbReference type="Gene3D" id="2.40.30.10">
    <property type="entry name" value="Translation factors"/>
    <property type="match status" value="1"/>
</dbReference>
<evidence type="ECO:0000256" key="1">
    <source>
        <dbReference type="SAM" id="MobiDB-lite"/>
    </source>
</evidence>
<protein>
    <submittedName>
        <fullName evidence="3">Siderophore-interacting protein</fullName>
    </submittedName>
</protein>
<organism evidence="3 4">
    <name type="scientific">Corynebacterium propinquum</name>
    <dbReference type="NCBI Taxonomy" id="43769"/>
    <lineage>
        <taxon>Bacteria</taxon>
        <taxon>Bacillati</taxon>
        <taxon>Actinomycetota</taxon>
        <taxon>Actinomycetes</taxon>
        <taxon>Mycobacteriales</taxon>
        <taxon>Corynebacteriaceae</taxon>
        <taxon>Corynebacterium</taxon>
    </lineage>
</organism>
<feature type="region of interest" description="Disordered" evidence="1">
    <location>
        <begin position="1"/>
        <end position="49"/>
    </location>
</feature>
<evidence type="ECO:0000313" key="4">
    <source>
        <dbReference type="Proteomes" id="UP001226160"/>
    </source>
</evidence>
<dbReference type="InterPro" id="IPR007037">
    <property type="entry name" value="SIP_rossman_dom"/>
</dbReference>
<reference evidence="3" key="1">
    <citation type="submission" date="2023-05" db="EMBL/GenBank/DDBJ databases">
        <title>Metabolic capabilities are highly conserved among human nasal-associated Corynebacterium species in pangenomic analyses.</title>
        <authorList>
            <person name="Tran T.H."/>
            <person name="Roberts A.Q."/>
            <person name="Escapa I.F."/>
            <person name="Gao W."/>
            <person name="Conlan S."/>
            <person name="Kong H."/>
            <person name="Segre J.A."/>
            <person name="Kelly M.S."/>
            <person name="Lemon K.P."/>
        </authorList>
    </citation>
    <scope>NUCLEOTIDE SEQUENCE</scope>
    <source>
        <strain evidence="3">KPL2654</strain>
    </source>
</reference>
<dbReference type="RefSeq" id="WP_284589886.1">
    <property type="nucleotide sequence ID" value="NZ_JASNVP010000007.1"/>
</dbReference>
<dbReference type="Gene3D" id="3.40.50.80">
    <property type="entry name" value="Nucleotide-binding domain of ferredoxin-NADP reductase (FNR) module"/>
    <property type="match status" value="1"/>
</dbReference>
<dbReference type="InterPro" id="IPR017927">
    <property type="entry name" value="FAD-bd_FR_type"/>
</dbReference>
<dbReference type="PROSITE" id="PS51384">
    <property type="entry name" value="FAD_FR"/>
    <property type="match status" value="1"/>
</dbReference>
<dbReference type="AlphaFoldDB" id="A0AAP4BU66"/>
<dbReference type="InterPro" id="IPR017938">
    <property type="entry name" value="Riboflavin_synthase-like_b-brl"/>
</dbReference>
<feature type="compositionally biased region" description="Basic and acidic residues" evidence="1">
    <location>
        <begin position="10"/>
        <end position="22"/>
    </location>
</feature>
<comment type="caution">
    <text evidence="3">The sequence shown here is derived from an EMBL/GenBank/DDBJ whole genome shotgun (WGS) entry which is preliminary data.</text>
</comment>
<dbReference type="InterPro" id="IPR013113">
    <property type="entry name" value="SIP_FAD-bd"/>
</dbReference>
<feature type="domain" description="FAD-binding FR-type" evidence="2">
    <location>
        <begin position="42"/>
        <end position="166"/>
    </location>
</feature>
<dbReference type="PANTHER" id="PTHR30157:SF0">
    <property type="entry name" value="NADPH-DEPENDENT FERRIC-CHELATE REDUCTASE"/>
    <property type="match status" value="1"/>
</dbReference>
<accession>A0AAP4BU66</accession>
<dbReference type="PANTHER" id="PTHR30157">
    <property type="entry name" value="FERRIC REDUCTASE, NADPH-DEPENDENT"/>
    <property type="match status" value="1"/>
</dbReference>
<dbReference type="EMBL" id="JASNVP010000007">
    <property type="protein sequence ID" value="MDK4326489.1"/>
    <property type="molecule type" value="Genomic_DNA"/>
</dbReference>
<evidence type="ECO:0000313" key="3">
    <source>
        <dbReference type="EMBL" id="MDK4326489.1"/>
    </source>
</evidence>
<dbReference type="InterPro" id="IPR039261">
    <property type="entry name" value="FNR_nucleotide-bd"/>
</dbReference>
<dbReference type="Pfam" id="PF04954">
    <property type="entry name" value="SIP"/>
    <property type="match status" value="1"/>
</dbReference>
<dbReference type="GO" id="GO:0016491">
    <property type="term" value="F:oxidoreductase activity"/>
    <property type="evidence" value="ECO:0007669"/>
    <property type="project" value="InterPro"/>
</dbReference>
<dbReference type="InterPro" id="IPR039374">
    <property type="entry name" value="SIP_fam"/>
</dbReference>